<keyword evidence="6" id="KW-0464">Manganese</keyword>
<keyword evidence="4 6" id="KW-0460">Magnesium</keyword>
<dbReference type="InterPro" id="IPR004808">
    <property type="entry name" value="AP_endonuc_1"/>
</dbReference>
<evidence type="ECO:0000256" key="2">
    <source>
        <dbReference type="ARBA" id="ARBA00022723"/>
    </source>
</evidence>
<protein>
    <submittedName>
        <fullName evidence="9">Exodeoxyribonuclease-3</fullName>
    </submittedName>
</protein>
<name>A0A4R2PAX8_RHOSA</name>
<feature type="site" description="Important for catalytic activity" evidence="7">
    <location>
        <position position="224"/>
    </location>
</feature>
<dbReference type="InParanoid" id="A0A4R2PAX8"/>
<dbReference type="AlphaFoldDB" id="A0A4R2PAX8"/>
<feature type="binding site" evidence="6">
    <location>
        <position position="150"/>
    </location>
    <ligand>
        <name>Mg(2+)</name>
        <dbReference type="ChEBI" id="CHEBI:18420"/>
        <label>1</label>
    </ligand>
</feature>
<feature type="site" description="Interaction with DNA substrate" evidence="7">
    <location>
        <position position="254"/>
    </location>
</feature>
<evidence type="ECO:0000259" key="8">
    <source>
        <dbReference type="Pfam" id="PF03372"/>
    </source>
</evidence>
<feature type="binding site" evidence="6">
    <location>
        <position position="152"/>
    </location>
    <ligand>
        <name>Mg(2+)</name>
        <dbReference type="ChEBI" id="CHEBI:18420"/>
        <label>1</label>
    </ligand>
</feature>
<dbReference type="GO" id="GO:0006281">
    <property type="term" value="P:DNA repair"/>
    <property type="evidence" value="ECO:0007669"/>
    <property type="project" value="InterPro"/>
</dbReference>
<feature type="binding site" evidence="6">
    <location>
        <position position="10"/>
    </location>
    <ligand>
        <name>Mg(2+)</name>
        <dbReference type="ChEBI" id="CHEBI:18420"/>
        <label>1</label>
    </ligand>
</feature>
<dbReference type="PROSITE" id="PS51435">
    <property type="entry name" value="AP_NUCLEASE_F1_4"/>
    <property type="match status" value="1"/>
</dbReference>
<evidence type="ECO:0000256" key="7">
    <source>
        <dbReference type="PIRSR" id="PIRSR604808-3"/>
    </source>
</evidence>
<feature type="active site" description="Proton donor/acceptor" evidence="5">
    <location>
        <position position="150"/>
    </location>
</feature>
<dbReference type="CDD" id="cd09086">
    <property type="entry name" value="ExoIII-like_AP-endo"/>
    <property type="match status" value="1"/>
</dbReference>
<keyword evidence="2 6" id="KW-0479">Metal-binding</keyword>
<evidence type="ECO:0000256" key="4">
    <source>
        <dbReference type="ARBA" id="ARBA00022842"/>
    </source>
</evidence>
<dbReference type="InterPro" id="IPR005135">
    <property type="entry name" value="Endo/exonuclease/phosphatase"/>
</dbReference>
<sequence>MGAFRLITWNVNSVRARLEQVARLSHEQRPHILCLQETKVDDNGFPHKAMRAAGYRHVCPRGQRMHHGVAILARVPVVHSYSLDWCGKGDARHIAVRLESGVEVHCFYVPAGGDEPDPETNPRFAHKLAFLDEMRAWAETLDRPVVMVGDLNVAPLETDVWSHKQLRNVISHTPPERARLDAVMAAHDWVDAMRAAVPAEHKLFTWWSYRARDWRASNRGRRLDHIWVSRPLMARFRTMRVLDDVRDWPRPSDHAPVLADFDDL</sequence>
<dbReference type="NCBIfam" id="TIGR00633">
    <property type="entry name" value="xth"/>
    <property type="match status" value="1"/>
</dbReference>
<dbReference type="Gene3D" id="3.60.10.10">
    <property type="entry name" value="Endonuclease/exonuclease/phosphatase"/>
    <property type="match status" value="1"/>
</dbReference>
<evidence type="ECO:0000256" key="1">
    <source>
        <dbReference type="ARBA" id="ARBA00007092"/>
    </source>
</evidence>
<organism evidence="9 10">
    <name type="scientific">Rhodothalassium salexigens DSM 2132</name>
    <dbReference type="NCBI Taxonomy" id="1188247"/>
    <lineage>
        <taxon>Bacteria</taxon>
        <taxon>Pseudomonadati</taxon>
        <taxon>Pseudomonadota</taxon>
        <taxon>Alphaproteobacteria</taxon>
        <taxon>Rhodothalassiales</taxon>
        <taxon>Rhodothalassiaceae</taxon>
        <taxon>Rhodothalassium</taxon>
    </lineage>
</organism>
<dbReference type="OrthoDB" id="9803914at2"/>
<reference evidence="9 10" key="1">
    <citation type="submission" date="2019-03" db="EMBL/GenBank/DDBJ databases">
        <title>Genomic Encyclopedia of Type Strains, Phase IV (KMG-IV): sequencing the most valuable type-strain genomes for metagenomic binning, comparative biology and taxonomic classification.</title>
        <authorList>
            <person name="Goeker M."/>
        </authorList>
    </citation>
    <scope>NUCLEOTIDE SEQUENCE [LARGE SCALE GENOMIC DNA]</scope>
    <source>
        <strain evidence="9 10">DSM 2132</strain>
    </source>
</reference>
<feature type="binding site" evidence="6">
    <location>
        <position position="37"/>
    </location>
    <ligand>
        <name>Mg(2+)</name>
        <dbReference type="ChEBI" id="CHEBI:18420"/>
        <label>1</label>
    </ligand>
</feature>
<comment type="similarity">
    <text evidence="1">Belongs to the DNA repair enzymes AP/ExoA family.</text>
</comment>
<dbReference type="NCBIfam" id="TIGR00195">
    <property type="entry name" value="exoDNase_III"/>
    <property type="match status" value="1"/>
</dbReference>
<dbReference type="RefSeq" id="WP_132709258.1">
    <property type="nucleotide sequence ID" value="NZ_JACIGF010000011.1"/>
</dbReference>
<dbReference type="InterPro" id="IPR037493">
    <property type="entry name" value="ExoIII-like"/>
</dbReference>
<evidence type="ECO:0000256" key="5">
    <source>
        <dbReference type="PIRSR" id="PIRSR604808-1"/>
    </source>
</evidence>
<evidence type="ECO:0000313" key="9">
    <source>
        <dbReference type="EMBL" id="TCP31444.1"/>
    </source>
</evidence>
<dbReference type="InterPro" id="IPR036691">
    <property type="entry name" value="Endo/exonu/phosph_ase_sf"/>
</dbReference>
<dbReference type="EMBL" id="SLXO01000011">
    <property type="protein sequence ID" value="TCP31444.1"/>
    <property type="molecule type" value="Genomic_DNA"/>
</dbReference>
<feature type="active site" description="Proton acceptor" evidence="5">
    <location>
        <position position="254"/>
    </location>
</feature>
<dbReference type="PANTHER" id="PTHR43250">
    <property type="entry name" value="EXODEOXYRIBONUCLEASE III"/>
    <property type="match status" value="1"/>
</dbReference>
<dbReference type="Proteomes" id="UP000295399">
    <property type="component" value="Unassembled WGS sequence"/>
</dbReference>
<evidence type="ECO:0000256" key="3">
    <source>
        <dbReference type="ARBA" id="ARBA00022801"/>
    </source>
</evidence>
<dbReference type="GO" id="GO:0046872">
    <property type="term" value="F:metal ion binding"/>
    <property type="evidence" value="ECO:0007669"/>
    <property type="project" value="UniProtKB-KW"/>
</dbReference>
<comment type="cofactor">
    <cofactor evidence="6">
        <name>Mg(2+)</name>
        <dbReference type="ChEBI" id="CHEBI:18420"/>
    </cofactor>
    <cofactor evidence="6">
        <name>Mn(2+)</name>
        <dbReference type="ChEBI" id="CHEBI:29035"/>
    </cofactor>
    <text evidence="6">Probably binds two magnesium or manganese ions per subunit.</text>
</comment>
<gene>
    <name evidence="9" type="ORF">EV659_11112</name>
</gene>
<proteinExistence type="inferred from homology"/>
<evidence type="ECO:0000256" key="6">
    <source>
        <dbReference type="PIRSR" id="PIRSR604808-2"/>
    </source>
</evidence>
<dbReference type="PANTHER" id="PTHR43250:SF2">
    <property type="entry name" value="EXODEOXYRIBONUCLEASE III"/>
    <property type="match status" value="1"/>
</dbReference>
<comment type="caution">
    <text evidence="9">The sequence shown here is derived from an EMBL/GenBank/DDBJ whole genome shotgun (WGS) entry which is preliminary data.</text>
</comment>
<dbReference type="Pfam" id="PF03372">
    <property type="entry name" value="Exo_endo_phos"/>
    <property type="match status" value="1"/>
</dbReference>
<feature type="active site" evidence="5">
    <location>
        <position position="108"/>
    </location>
</feature>
<dbReference type="SUPFAM" id="SSF56219">
    <property type="entry name" value="DNase I-like"/>
    <property type="match status" value="1"/>
</dbReference>
<evidence type="ECO:0000313" key="10">
    <source>
        <dbReference type="Proteomes" id="UP000295399"/>
    </source>
</evidence>
<feature type="binding site" evidence="6">
    <location>
        <position position="253"/>
    </location>
    <ligand>
        <name>Mg(2+)</name>
        <dbReference type="ChEBI" id="CHEBI:18420"/>
        <label>1</label>
    </ligand>
</feature>
<keyword evidence="10" id="KW-1185">Reference proteome</keyword>
<feature type="binding site" evidence="6">
    <location>
        <position position="254"/>
    </location>
    <ligand>
        <name>Mg(2+)</name>
        <dbReference type="ChEBI" id="CHEBI:18420"/>
        <label>1</label>
    </ligand>
</feature>
<keyword evidence="3" id="KW-0378">Hydrolase</keyword>
<feature type="site" description="Transition state stabilizer" evidence="7">
    <location>
        <position position="152"/>
    </location>
</feature>
<dbReference type="GO" id="GO:0008311">
    <property type="term" value="F:double-stranded DNA 3'-5' DNA exonuclease activity"/>
    <property type="evidence" value="ECO:0007669"/>
    <property type="project" value="InterPro"/>
</dbReference>
<accession>A0A4R2PAX8</accession>
<feature type="domain" description="Endonuclease/exonuclease/phosphatase" evidence="8">
    <location>
        <begin position="7"/>
        <end position="254"/>
    </location>
</feature>